<gene>
    <name evidence="1" type="ORF">BGZ99_010442</name>
</gene>
<organism evidence="1 2">
    <name type="scientific">Dissophora globulifera</name>
    <dbReference type="NCBI Taxonomy" id="979702"/>
    <lineage>
        <taxon>Eukaryota</taxon>
        <taxon>Fungi</taxon>
        <taxon>Fungi incertae sedis</taxon>
        <taxon>Mucoromycota</taxon>
        <taxon>Mortierellomycotina</taxon>
        <taxon>Mortierellomycetes</taxon>
        <taxon>Mortierellales</taxon>
        <taxon>Mortierellaceae</taxon>
        <taxon>Dissophora</taxon>
    </lineage>
</organism>
<sequence length="137" mass="15462">MASKKNKNKNKKKSNSQIETKLAASVAIPYQTFRERSSPDGISLLKKIAIHVDNTQKETVLWKDIQQVFPNVLCIKNEDTDVPFVKNGDFENSLPLRIICLPDVVLNVVSKDYERTDPADIPMPALELLSLEIEIDP</sequence>
<keyword evidence="2" id="KW-1185">Reference proteome</keyword>
<accession>A0A9P6R2A3</accession>
<comment type="caution">
    <text evidence="1">The sequence shown here is derived from an EMBL/GenBank/DDBJ whole genome shotgun (WGS) entry which is preliminary data.</text>
</comment>
<dbReference type="OrthoDB" id="2448945at2759"/>
<dbReference type="EMBL" id="JAAAIP010000981">
    <property type="protein sequence ID" value="KAG0311021.1"/>
    <property type="molecule type" value="Genomic_DNA"/>
</dbReference>
<proteinExistence type="predicted"/>
<protein>
    <submittedName>
        <fullName evidence="1">Uncharacterized protein</fullName>
    </submittedName>
</protein>
<evidence type="ECO:0000313" key="2">
    <source>
        <dbReference type="Proteomes" id="UP000738325"/>
    </source>
</evidence>
<name>A0A9P6R2A3_9FUNG</name>
<evidence type="ECO:0000313" key="1">
    <source>
        <dbReference type="EMBL" id="KAG0311021.1"/>
    </source>
</evidence>
<feature type="non-terminal residue" evidence="1">
    <location>
        <position position="137"/>
    </location>
</feature>
<dbReference type="AlphaFoldDB" id="A0A9P6R2A3"/>
<reference evidence="1" key="1">
    <citation type="journal article" date="2020" name="Fungal Divers.">
        <title>Resolving the Mortierellaceae phylogeny through synthesis of multi-gene phylogenetics and phylogenomics.</title>
        <authorList>
            <person name="Vandepol N."/>
            <person name="Liber J."/>
            <person name="Desiro A."/>
            <person name="Na H."/>
            <person name="Kennedy M."/>
            <person name="Barry K."/>
            <person name="Grigoriev I.V."/>
            <person name="Miller A.N."/>
            <person name="O'Donnell K."/>
            <person name="Stajich J.E."/>
            <person name="Bonito G."/>
        </authorList>
    </citation>
    <scope>NUCLEOTIDE SEQUENCE</scope>
    <source>
        <strain evidence="1">REB-010B</strain>
    </source>
</reference>
<dbReference type="Proteomes" id="UP000738325">
    <property type="component" value="Unassembled WGS sequence"/>
</dbReference>